<gene>
    <name evidence="2" type="ORF">GIB67_040225</name>
</gene>
<evidence type="ECO:0000313" key="3">
    <source>
        <dbReference type="Proteomes" id="UP000541444"/>
    </source>
</evidence>
<organism evidence="2 3">
    <name type="scientific">Kingdonia uniflora</name>
    <dbReference type="NCBI Taxonomy" id="39325"/>
    <lineage>
        <taxon>Eukaryota</taxon>
        <taxon>Viridiplantae</taxon>
        <taxon>Streptophyta</taxon>
        <taxon>Embryophyta</taxon>
        <taxon>Tracheophyta</taxon>
        <taxon>Spermatophyta</taxon>
        <taxon>Magnoliopsida</taxon>
        <taxon>Ranunculales</taxon>
        <taxon>Circaeasteraceae</taxon>
        <taxon>Kingdonia</taxon>
    </lineage>
</organism>
<reference evidence="2 3" key="1">
    <citation type="journal article" date="2020" name="IScience">
        <title>Genome Sequencing of the Endangered Kingdonia uniflora (Circaeasteraceae, Ranunculales) Reveals Potential Mechanisms of Evolutionary Specialization.</title>
        <authorList>
            <person name="Sun Y."/>
            <person name="Deng T."/>
            <person name="Zhang A."/>
            <person name="Moore M.J."/>
            <person name="Landis J.B."/>
            <person name="Lin N."/>
            <person name="Zhang H."/>
            <person name="Zhang X."/>
            <person name="Huang J."/>
            <person name="Zhang X."/>
            <person name="Sun H."/>
            <person name="Wang H."/>
        </authorList>
    </citation>
    <scope>NUCLEOTIDE SEQUENCE [LARGE SCALE GENOMIC DNA]</scope>
    <source>
        <strain evidence="2">TB1705</strain>
        <tissue evidence="2">Leaf</tissue>
    </source>
</reference>
<sequence>RKFRQQELLGSSHYSSADGSFSSTRTQLSQQQQIVNSGNRQQQLRSLNFGQTGGNTAAPQLVFQA</sequence>
<protein>
    <submittedName>
        <fullName evidence="2">Uncharacterized protein</fullName>
    </submittedName>
</protein>
<feature type="non-terminal residue" evidence="2">
    <location>
        <position position="65"/>
    </location>
</feature>
<feature type="region of interest" description="Disordered" evidence="1">
    <location>
        <begin position="1"/>
        <end position="41"/>
    </location>
</feature>
<evidence type="ECO:0000313" key="2">
    <source>
        <dbReference type="EMBL" id="KAF6158711.1"/>
    </source>
</evidence>
<feature type="non-terminal residue" evidence="2">
    <location>
        <position position="1"/>
    </location>
</feature>
<proteinExistence type="predicted"/>
<dbReference type="Proteomes" id="UP000541444">
    <property type="component" value="Unassembled WGS sequence"/>
</dbReference>
<comment type="caution">
    <text evidence="2">The sequence shown here is derived from an EMBL/GenBank/DDBJ whole genome shotgun (WGS) entry which is preliminary data.</text>
</comment>
<dbReference type="AlphaFoldDB" id="A0A7J7MUV4"/>
<dbReference type="EMBL" id="JACGCM010001219">
    <property type="protein sequence ID" value="KAF6158711.1"/>
    <property type="molecule type" value="Genomic_DNA"/>
</dbReference>
<feature type="compositionally biased region" description="Low complexity" evidence="1">
    <location>
        <begin position="20"/>
        <end position="33"/>
    </location>
</feature>
<accession>A0A7J7MUV4</accession>
<keyword evidence="3" id="KW-1185">Reference proteome</keyword>
<name>A0A7J7MUV4_9MAGN</name>
<feature type="compositionally biased region" description="Polar residues" evidence="1">
    <location>
        <begin position="8"/>
        <end position="19"/>
    </location>
</feature>
<evidence type="ECO:0000256" key="1">
    <source>
        <dbReference type="SAM" id="MobiDB-lite"/>
    </source>
</evidence>